<reference evidence="1" key="2">
    <citation type="journal article" date="2015" name="Data Brief">
        <title>Shoot transcriptome of the giant reed, Arundo donax.</title>
        <authorList>
            <person name="Barrero R.A."/>
            <person name="Guerrero F.D."/>
            <person name="Moolhuijzen P."/>
            <person name="Goolsby J.A."/>
            <person name="Tidwell J."/>
            <person name="Bellgard S.E."/>
            <person name="Bellgard M.I."/>
        </authorList>
    </citation>
    <scope>NUCLEOTIDE SEQUENCE</scope>
    <source>
        <tissue evidence="1">Shoot tissue taken approximately 20 cm above the soil surface</tissue>
    </source>
</reference>
<sequence length="57" mass="6617">MQCLISDLVTMEDPFDMVSYRIRMRSSGNWNIRFPFRMSSVNSGLKTVHAVDRSVAY</sequence>
<accession>A0A0A9CQR5</accession>
<dbReference type="EMBL" id="GBRH01221112">
    <property type="protein sequence ID" value="JAD76783.1"/>
    <property type="molecule type" value="Transcribed_RNA"/>
</dbReference>
<reference evidence="1" key="1">
    <citation type="submission" date="2014-09" db="EMBL/GenBank/DDBJ databases">
        <authorList>
            <person name="Magalhaes I.L.F."/>
            <person name="Oliveira U."/>
            <person name="Santos F.R."/>
            <person name="Vidigal T.H.D.A."/>
            <person name="Brescovit A.D."/>
            <person name="Santos A.J."/>
        </authorList>
    </citation>
    <scope>NUCLEOTIDE SEQUENCE</scope>
    <source>
        <tissue evidence="1">Shoot tissue taken approximately 20 cm above the soil surface</tissue>
    </source>
</reference>
<name>A0A0A9CQR5_ARUDO</name>
<protein>
    <submittedName>
        <fullName evidence="1">Uncharacterized protein</fullName>
    </submittedName>
</protein>
<dbReference type="AlphaFoldDB" id="A0A0A9CQR5"/>
<evidence type="ECO:0000313" key="1">
    <source>
        <dbReference type="EMBL" id="JAD76783.1"/>
    </source>
</evidence>
<proteinExistence type="predicted"/>
<organism evidence="1">
    <name type="scientific">Arundo donax</name>
    <name type="common">Giant reed</name>
    <name type="synonym">Donax arundinaceus</name>
    <dbReference type="NCBI Taxonomy" id="35708"/>
    <lineage>
        <taxon>Eukaryota</taxon>
        <taxon>Viridiplantae</taxon>
        <taxon>Streptophyta</taxon>
        <taxon>Embryophyta</taxon>
        <taxon>Tracheophyta</taxon>
        <taxon>Spermatophyta</taxon>
        <taxon>Magnoliopsida</taxon>
        <taxon>Liliopsida</taxon>
        <taxon>Poales</taxon>
        <taxon>Poaceae</taxon>
        <taxon>PACMAD clade</taxon>
        <taxon>Arundinoideae</taxon>
        <taxon>Arundineae</taxon>
        <taxon>Arundo</taxon>
    </lineage>
</organism>